<feature type="compositionally biased region" description="Low complexity" evidence="2">
    <location>
        <begin position="903"/>
        <end position="918"/>
    </location>
</feature>
<feature type="region of interest" description="Disordered" evidence="2">
    <location>
        <begin position="593"/>
        <end position="958"/>
    </location>
</feature>
<protein>
    <recommendedName>
        <fullName evidence="3">Rho-GAP domain-containing protein</fullName>
    </recommendedName>
</protein>
<reference evidence="4" key="2">
    <citation type="submission" date="2023-05" db="EMBL/GenBank/DDBJ databases">
        <authorList>
            <consortium name="Lawrence Berkeley National Laboratory"/>
            <person name="Steindorff A."/>
            <person name="Hensen N."/>
            <person name="Bonometti L."/>
            <person name="Westerberg I."/>
            <person name="Brannstrom I.O."/>
            <person name="Guillou S."/>
            <person name="Cros-Aarteil S."/>
            <person name="Calhoun S."/>
            <person name="Haridas S."/>
            <person name="Kuo A."/>
            <person name="Mondo S."/>
            <person name="Pangilinan J."/>
            <person name="Riley R."/>
            <person name="Labutti K."/>
            <person name="Andreopoulos B."/>
            <person name="Lipzen A."/>
            <person name="Chen C."/>
            <person name="Yanf M."/>
            <person name="Daum C."/>
            <person name="Ng V."/>
            <person name="Clum A."/>
            <person name="Ohm R."/>
            <person name="Martin F."/>
            <person name="Silar P."/>
            <person name="Natvig D."/>
            <person name="Lalanne C."/>
            <person name="Gautier V."/>
            <person name="Ament-Velasquez S.L."/>
            <person name="Kruys A."/>
            <person name="Hutchinson M.I."/>
            <person name="Powell A.J."/>
            <person name="Barry K."/>
            <person name="Miller A.N."/>
            <person name="Grigoriev I.V."/>
            <person name="Debuchy R."/>
            <person name="Gladieux P."/>
            <person name="Thoren M.H."/>
            <person name="Johannesson H."/>
        </authorList>
    </citation>
    <scope>NUCLEOTIDE SEQUENCE</scope>
    <source>
        <strain evidence="4">CBS 141.50</strain>
    </source>
</reference>
<reference evidence="4" key="1">
    <citation type="journal article" date="2023" name="Mol. Phylogenet. Evol.">
        <title>Genome-scale phylogeny and comparative genomics of the fungal order Sordariales.</title>
        <authorList>
            <person name="Hensen N."/>
            <person name="Bonometti L."/>
            <person name="Westerberg I."/>
            <person name="Brannstrom I.O."/>
            <person name="Guillou S."/>
            <person name="Cros-Aarteil S."/>
            <person name="Calhoun S."/>
            <person name="Haridas S."/>
            <person name="Kuo A."/>
            <person name="Mondo S."/>
            <person name="Pangilinan J."/>
            <person name="Riley R."/>
            <person name="LaButti K."/>
            <person name="Andreopoulos B."/>
            <person name="Lipzen A."/>
            <person name="Chen C."/>
            <person name="Yan M."/>
            <person name="Daum C."/>
            <person name="Ng V."/>
            <person name="Clum A."/>
            <person name="Steindorff A."/>
            <person name="Ohm R.A."/>
            <person name="Martin F."/>
            <person name="Silar P."/>
            <person name="Natvig D.O."/>
            <person name="Lalanne C."/>
            <person name="Gautier V."/>
            <person name="Ament-Velasquez S.L."/>
            <person name="Kruys A."/>
            <person name="Hutchinson M.I."/>
            <person name="Powell A.J."/>
            <person name="Barry K."/>
            <person name="Miller A.N."/>
            <person name="Grigoriev I.V."/>
            <person name="Debuchy R."/>
            <person name="Gladieux P."/>
            <person name="Hiltunen Thoren M."/>
            <person name="Johannesson H."/>
        </authorList>
    </citation>
    <scope>NUCLEOTIDE SEQUENCE</scope>
    <source>
        <strain evidence="4">CBS 141.50</strain>
    </source>
</reference>
<feature type="compositionally biased region" description="Polar residues" evidence="2">
    <location>
        <begin position="692"/>
        <end position="703"/>
    </location>
</feature>
<keyword evidence="1" id="KW-0343">GTPase activation</keyword>
<proteinExistence type="predicted"/>
<evidence type="ECO:0000313" key="4">
    <source>
        <dbReference type="EMBL" id="KAK4146388.1"/>
    </source>
</evidence>
<feature type="compositionally biased region" description="Polar residues" evidence="2">
    <location>
        <begin position="329"/>
        <end position="345"/>
    </location>
</feature>
<accession>A0AAN6V7N2</accession>
<feature type="region of interest" description="Disordered" evidence="2">
    <location>
        <begin position="1"/>
        <end position="49"/>
    </location>
</feature>
<evidence type="ECO:0000256" key="2">
    <source>
        <dbReference type="SAM" id="MobiDB-lite"/>
    </source>
</evidence>
<feature type="compositionally biased region" description="Polar residues" evidence="2">
    <location>
        <begin position="762"/>
        <end position="777"/>
    </location>
</feature>
<dbReference type="SMART" id="SM00324">
    <property type="entry name" value="RhoGAP"/>
    <property type="match status" value="1"/>
</dbReference>
<evidence type="ECO:0000259" key="3">
    <source>
        <dbReference type="PROSITE" id="PS50238"/>
    </source>
</evidence>
<feature type="region of interest" description="Disordered" evidence="2">
    <location>
        <begin position="411"/>
        <end position="455"/>
    </location>
</feature>
<organism evidence="4 5">
    <name type="scientific">Dichotomopilus funicola</name>
    <dbReference type="NCBI Taxonomy" id="1934379"/>
    <lineage>
        <taxon>Eukaryota</taxon>
        <taxon>Fungi</taxon>
        <taxon>Dikarya</taxon>
        <taxon>Ascomycota</taxon>
        <taxon>Pezizomycotina</taxon>
        <taxon>Sordariomycetes</taxon>
        <taxon>Sordariomycetidae</taxon>
        <taxon>Sordariales</taxon>
        <taxon>Chaetomiaceae</taxon>
        <taxon>Dichotomopilus</taxon>
    </lineage>
</organism>
<feature type="compositionally biased region" description="Polar residues" evidence="2">
    <location>
        <begin position="417"/>
        <end position="435"/>
    </location>
</feature>
<dbReference type="InterPro" id="IPR051025">
    <property type="entry name" value="RhoGAP"/>
</dbReference>
<dbReference type="PANTHER" id="PTHR15228:SF25">
    <property type="entry name" value="F-BAR DOMAIN-CONTAINING PROTEIN"/>
    <property type="match status" value="1"/>
</dbReference>
<dbReference type="GO" id="GO:0005096">
    <property type="term" value="F:GTPase activator activity"/>
    <property type="evidence" value="ECO:0007669"/>
    <property type="project" value="UniProtKB-KW"/>
</dbReference>
<evidence type="ECO:0000256" key="1">
    <source>
        <dbReference type="ARBA" id="ARBA00022468"/>
    </source>
</evidence>
<dbReference type="Pfam" id="PF00620">
    <property type="entry name" value="RhoGAP"/>
    <property type="match status" value="1"/>
</dbReference>
<dbReference type="GO" id="GO:0005938">
    <property type="term" value="C:cell cortex"/>
    <property type="evidence" value="ECO:0007669"/>
    <property type="project" value="TreeGrafter"/>
</dbReference>
<feature type="region of interest" description="Disordered" evidence="2">
    <location>
        <begin position="469"/>
        <end position="580"/>
    </location>
</feature>
<dbReference type="GO" id="GO:0060237">
    <property type="term" value="P:regulation of fungal-type cell wall organization"/>
    <property type="evidence" value="ECO:0007669"/>
    <property type="project" value="TreeGrafter"/>
</dbReference>
<feature type="compositionally biased region" description="Polar residues" evidence="2">
    <location>
        <begin position="602"/>
        <end position="624"/>
    </location>
</feature>
<dbReference type="PANTHER" id="PTHR15228">
    <property type="entry name" value="SPERMATHECAL PHYSIOLOGY VARIANT"/>
    <property type="match status" value="1"/>
</dbReference>
<feature type="compositionally biased region" description="Low complexity" evidence="2">
    <location>
        <begin position="362"/>
        <end position="383"/>
    </location>
</feature>
<feature type="compositionally biased region" description="Low complexity" evidence="2">
    <location>
        <begin position="636"/>
        <end position="652"/>
    </location>
</feature>
<dbReference type="InterPro" id="IPR008936">
    <property type="entry name" value="Rho_GTPase_activation_prot"/>
</dbReference>
<dbReference type="GeneID" id="87819650"/>
<gene>
    <name evidence="4" type="ORF">C8A04DRAFT_35091</name>
</gene>
<feature type="compositionally biased region" description="Basic and acidic residues" evidence="2">
    <location>
        <begin position="665"/>
        <end position="680"/>
    </location>
</feature>
<dbReference type="CDD" id="cd04396">
    <property type="entry name" value="RhoGAP_fSAC7_BAG7"/>
    <property type="match status" value="1"/>
</dbReference>
<evidence type="ECO:0000313" key="5">
    <source>
        <dbReference type="Proteomes" id="UP001302676"/>
    </source>
</evidence>
<feature type="compositionally biased region" description="Low complexity" evidence="2">
    <location>
        <begin position="933"/>
        <end position="946"/>
    </location>
</feature>
<feature type="compositionally biased region" description="Basic and acidic residues" evidence="2">
    <location>
        <begin position="803"/>
        <end position="825"/>
    </location>
</feature>
<dbReference type="Gene3D" id="1.10.555.10">
    <property type="entry name" value="Rho GTPase activation protein"/>
    <property type="match status" value="1"/>
</dbReference>
<feature type="region of interest" description="Disordered" evidence="2">
    <location>
        <begin position="311"/>
        <end position="383"/>
    </location>
</feature>
<feature type="compositionally biased region" description="Low complexity" evidence="2">
    <location>
        <begin position="556"/>
        <end position="572"/>
    </location>
</feature>
<comment type="caution">
    <text evidence="4">The sequence shown here is derived from an EMBL/GenBank/DDBJ whole genome shotgun (WGS) entry which is preliminary data.</text>
</comment>
<dbReference type="PROSITE" id="PS50238">
    <property type="entry name" value="RHOGAP"/>
    <property type="match status" value="1"/>
</dbReference>
<dbReference type="RefSeq" id="XP_062639759.1">
    <property type="nucleotide sequence ID" value="XM_062783037.1"/>
</dbReference>
<name>A0AAN6V7N2_9PEZI</name>
<dbReference type="GO" id="GO:0007165">
    <property type="term" value="P:signal transduction"/>
    <property type="evidence" value="ECO:0007669"/>
    <property type="project" value="InterPro"/>
</dbReference>
<feature type="domain" description="Rho-GAP" evidence="3">
    <location>
        <begin position="92"/>
        <end position="300"/>
    </location>
</feature>
<feature type="compositionally biased region" description="Basic and acidic residues" evidence="2">
    <location>
        <begin position="870"/>
        <end position="882"/>
    </location>
</feature>
<dbReference type="AlphaFoldDB" id="A0AAN6V7N2"/>
<dbReference type="SUPFAM" id="SSF48350">
    <property type="entry name" value="GTPase activation domain, GAP"/>
    <property type="match status" value="1"/>
</dbReference>
<feature type="compositionally biased region" description="Low complexity" evidence="2">
    <location>
        <begin position="8"/>
        <end position="39"/>
    </location>
</feature>
<keyword evidence="5" id="KW-1185">Reference proteome</keyword>
<feature type="compositionally biased region" description="Low complexity" evidence="2">
    <location>
        <begin position="780"/>
        <end position="792"/>
    </location>
</feature>
<dbReference type="InterPro" id="IPR000198">
    <property type="entry name" value="RhoGAP_dom"/>
</dbReference>
<dbReference type="EMBL" id="MU853562">
    <property type="protein sequence ID" value="KAK4146388.1"/>
    <property type="molecule type" value="Genomic_DNA"/>
</dbReference>
<sequence>MTSPVQPPATQQPAMPQQHQHQHANAPATPSTPAAPTVPIHSAVSPPNKRDLKSWWKGFKLPSKHQESHEHRAQGIFGVPLRQSITYANVAISLIDEDGKSYIYGYVPIVVAKCGVFLKERATEIEGIFRLSGSEKRIKELKSIFDSPDRYGKGLVWDGYTVHDAANVLRRYLNDLPEPVVPLDLYEKFREPLRGATRPGATDAEGPQFVEHFNMTAAVIRYQQLITELPPLNRQLLLYILDLLAVFAAKSDQNRMTSQNLAAIFQPGMLSHPNHAMAPEEYRLNQCVIIFLIENQDHFLIGMHGTAADEKTVEEVQKGTPQLQPPSTPTNQSKLGVYRSASTASAGAESVAKEGSIRRNKSTSSRRSYRSNNGSASPAVVGSSATGVANAPAAAGSVTAATTSGVVAGTATPTGGLTRSNTLPSKKSPSLQSGKFASRNDSHIAPLTPVTPAAEPVISPPALVEEMGTLSEEQPAQKGPIAGSSTSSGVPQPSLTVPGTKKSQEKLLEPPTPEALTPSKERKLPVLFQRMASSENDGRPPNKLRKKRLPGSANPSAHSSTASLSHSATAISPNADAGNPLEVILSGSQVPNTGAAAAAAAQLTSETSVGSASQTSHVAPSGNNADADRVQPPTGTHTAQATQHQQEQHQQQDGSQVATHPVADPAHDGHPHAETLHPDTAHGQPSLRSRKSPPTSLHSSFNEGSDHDQLGESTTFASIEAASPDTTSEKEKKKRWRLSRKKDETSPPPFPALTSPRHLIGSNATALASGTSINSSGRPGRSTTGDTSDRTTINTDAPLVEVSSREGREGKEGRDGGKDGKDDANNKLSSWIKNKYREHKENVEHRRNKSPPATERTASIPGLLSSSRGKSLDLKRVEDKENPSVPVPQGPQSAHPASAVEPSTTSTISPVTTTSTTTLPFRPAPQVPPSTSTATTGQPQPTVQQVPPTPQEKGESVE</sequence>
<dbReference type="Proteomes" id="UP001302676">
    <property type="component" value="Unassembled WGS sequence"/>
</dbReference>
<feature type="compositionally biased region" description="Polar residues" evidence="2">
    <location>
        <begin position="483"/>
        <end position="497"/>
    </location>
</feature>